<evidence type="ECO:0000313" key="6">
    <source>
        <dbReference type="EMBL" id="AEM39130.1"/>
    </source>
</evidence>
<keyword evidence="4" id="KW-0411">Iron-sulfur</keyword>
<dbReference type="STRING" id="694429.Pyrfu_1271"/>
<keyword evidence="1" id="KW-0004">4Fe-4S</keyword>
<evidence type="ECO:0000256" key="4">
    <source>
        <dbReference type="ARBA" id="ARBA00023014"/>
    </source>
</evidence>
<organism evidence="6 7">
    <name type="scientific">Pyrolobus fumarii (strain DSM 11204 / 1A)</name>
    <dbReference type="NCBI Taxonomy" id="694429"/>
    <lineage>
        <taxon>Archaea</taxon>
        <taxon>Thermoproteota</taxon>
        <taxon>Thermoprotei</taxon>
        <taxon>Desulfurococcales</taxon>
        <taxon>Pyrodictiaceae</taxon>
        <taxon>Pyrolobus</taxon>
    </lineage>
</organism>
<dbReference type="GO" id="GO:0051539">
    <property type="term" value="F:4 iron, 4 sulfur cluster binding"/>
    <property type="evidence" value="ECO:0007669"/>
    <property type="project" value="UniProtKB-KW"/>
</dbReference>
<dbReference type="PROSITE" id="PS00198">
    <property type="entry name" value="4FE4S_FER_1"/>
    <property type="match status" value="2"/>
</dbReference>
<dbReference type="PROSITE" id="PS51379">
    <property type="entry name" value="4FE4S_FER_2"/>
    <property type="match status" value="2"/>
</dbReference>
<evidence type="ECO:0000256" key="3">
    <source>
        <dbReference type="ARBA" id="ARBA00023004"/>
    </source>
</evidence>
<accession>G0EGA5</accession>
<dbReference type="PANTHER" id="PTHR43687">
    <property type="entry name" value="ADENYLYLSULFATE REDUCTASE, BETA SUBUNIT"/>
    <property type="match status" value="1"/>
</dbReference>
<dbReference type="AlphaFoldDB" id="G0EGA5"/>
<dbReference type="InterPro" id="IPR050572">
    <property type="entry name" value="Fe-S_Ferredoxin"/>
</dbReference>
<dbReference type="GO" id="GO:0046872">
    <property type="term" value="F:metal ion binding"/>
    <property type="evidence" value="ECO:0007669"/>
    <property type="project" value="UniProtKB-KW"/>
</dbReference>
<dbReference type="GO" id="GO:0016491">
    <property type="term" value="F:oxidoreductase activity"/>
    <property type="evidence" value="ECO:0007669"/>
    <property type="project" value="UniProtKB-ARBA"/>
</dbReference>
<reference evidence="6 7" key="1">
    <citation type="journal article" date="2011" name="Stand. Genomic Sci.">
        <title>Complete genome sequence of the hyperthermophilic chemolithoautotroph Pyrolobus fumarii type strain (1A).</title>
        <authorList>
            <person name="Anderson I."/>
            <person name="Goker M."/>
            <person name="Nolan M."/>
            <person name="Lucas S."/>
            <person name="Hammon N."/>
            <person name="Deshpande S."/>
            <person name="Cheng J.F."/>
            <person name="Tapia R."/>
            <person name="Han C."/>
            <person name="Goodwin L."/>
            <person name="Pitluck S."/>
            <person name="Huntemann M."/>
            <person name="Liolios K."/>
            <person name="Ivanova N."/>
            <person name="Pagani I."/>
            <person name="Mavromatis K."/>
            <person name="Ovchinikova G."/>
            <person name="Pati A."/>
            <person name="Chen A."/>
            <person name="Palaniappan K."/>
            <person name="Land M."/>
            <person name="Hauser L."/>
            <person name="Brambilla E.M."/>
            <person name="Huber H."/>
            <person name="Yasawong M."/>
            <person name="Rohde M."/>
            <person name="Spring S."/>
            <person name="Abt B."/>
            <person name="Sikorski J."/>
            <person name="Wirth R."/>
            <person name="Detter J.C."/>
            <person name="Woyke T."/>
            <person name="Bristow J."/>
            <person name="Eisen J.A."/>
            <person name="Markowitz V."/>
            <person name="Hugenholtz P."/>
            <person name="Kyrpides N.C."/>
            <person name="Klenk H.P."/>
            <person name="Lapidus A."/>
        </authorList>
    </citation>
    <scope>NUCLEOTIDE SEQUENCE [LARGE SCALE GENOMIC DNA]</scope>
    <source>
        <strain evidence="7">DSM 11204 / 1A</strain>
    </source>
</reference>
<evidence type="ECO:0000256" key="1">
    <source>
        <dbReference type="ARBA" id="ARBA00022485"/>
    </source>
</evidence>
<keyword evidence="7" id="KW-1185">Reference proteome</keyword>
<dbReference type="PANTHER" id="PTHR43687:SF4">
    <property type="entry name" value="BLR5484 PROTEIN"/>
    <property type="match status" value="1"/>
</dbReference>
<evidence type="ECO:0000256" key="2">
    <source>
        <dbReference type="ARBA" id="ARBA00022723"/>
    </source>
</evidence>
<sequence length="81" mass="8864">MMPRPVVIEDLCKGCGLCIGICPVNAMHKAGKYDKPLLTITGQKFNNQGYPVVEVVEPADRCTGCLLCEHICPDLAIYVKK</sequence>
<dbReference type="Pfam" id="PF13484">
    <property type="entry name" value="Fer4_16"/>
    <property type="match status" value="1"/>
</dbReference>
<gene>
    <name evidence="6" type="ordered locus">Pyrfu_1271</name>
</gene>
<keyword evidence="2" id="KW-0479">Metal-binding</keyword>
<dbReference type="eggNOG" id="arCOG00959">
    <property type="taxonomic scope" value="Archaea"/>
</dbReference>
<keyword evidence="3" id="KW-0408">Iron</keyword>
<dbReference type="InParanoid" id="G0EGA5"/>
<dbReference type="Gene3D" id="3.30.70.20">
    <property type="match status" value="1"/>
</dbReference>
<feature type="domain" description="4Fe-4S ferredoxin-type" evidence="5">
    <location>
        <begin position="51"/>
        <end position="81"/>
    </location>
</feature>
<feature type="domain" description="4Fe-4S ferredoxin-type" evidence="5">
    <location>
        <begin position="3"/>
        <end position="32"/>
    </location>
</feature>
<dbReference type="SUPFAM" id="SSF54862">
    <property type="entry name" value="4Fe-4S ferredoxins"/>
    <property type="match status" value="1"/>
</dbReference>
<dbReference type="EMBL" id="CP002838">
    <property type="protein sequence ID" value="AEM39130.1"/>
    <property type="molecule type" value="Genomic_DNA"/>
</dbReference>
<dbReference type="InterPro" id="IPR017896">
    <property type="entry name" value="4Fe4S_Fe-S-bd"/>
</dbReference>
<evidence type="ECO:0000259" key="5">
    <source>
        <dbReference type="PROSITE" id="PS51379"/>
    </source>
</evidence>
<dbReference type="InterPro" id="IPR017900">
    <property type="entry name" value="4Fe4S_Fe_S_CS"/>
</dbReference>
<dbReference type="Proteomes" id="UP000001037">
    <property type="component" value="Chromosome"/>
</dbReference>
<dbReference type="KEGG" id="pfm:Pyrfu_1271"/>
<evidence type="ECO:0000313" key="7">
    <source>
        <dbReference type="Proteomes" id="UP000001037"/>
    </source>
</evidence>
<dbReference type="HOGENOM" id="CLU_139698_5_3_2"/>
<protein>
    <submittedName>
        <fullName evidence="6">4Fe-4S ferredoxin iron-sulfur binding domain-containing protein</fullName>
    </submittedName>
</protein>
<name>G0EGA5_PYRF1</name>
<proteinExistence type="predicted"/>